<dbReference type="Gene3D" id="2.60.40.150">
    <property type="entry name" value="C2 domain"/>
    <property type="match status" value="2"/>
</dbReference>
<dbReference type="GO" id="GO:0071277">
    <property type="term" value="P:cellular response to calcium ion"/>
    <property type="evidence" value="ECO:0007669"/>
    <property type="project" value="TreeGrafter"/>
</dbReference>
<dbReference type="CDD" id="cd04047">
    <property type="entry name" value="C2B_Copine"/>
    <property type="match status" value="1"/>
</dbReference>
<dbReference type="InterPro" id="IPR045052">
    <property type="entry name" value="Copine"/>
</dbReference>
<feature type="domain" description="C2" evidence="20">
    <location>
        <begin position="295"/>
        <end position="420"/>
    </location>
</feature>
<dbReference type="InterPro" id="IPR037768">
    <property type="entry name" value="C2B_Copine"/>
</dbReference>
<accession>A0A7R9FZU0</accession>
<dbReference type="GO" id="GO:0005886">
    <property type="term" value="C:plasma membrane"/>
    <property type="evidence" value="ECO:0007669"/>
    <property type="project" value="UniProtKB-SubCell"/>
</dbReference>
<dbReference type="CDD" id="cd04048">
    <property type="entry name" value="C2A_Copine"/>
    <property type="match status" value="1"/>
</dbReference>
<dbReference type="AlphaFoldDB" id="A0A7R9FZU0"/>
<keyword evidence="12" id="KW-0965">Cell junction</keyword>
<comment type="subunit">
    <text evidence="16">Monomer. Interacts with ERBB2 (preferentially with the tyrosine phosphorylated form); this interaction occurs at the cell membrane and is increased in a growth factor heregulin-dependent manner. Interacts with SHC1; this interaction may mediate the binding of CPNE3 with ERBB2. Interacts with RACK1.</text>
</comment>
<evidence type="ECO:0000256" key="8">
    <source>
        <dbReference type="ARBA" id="ARBA00022553"/>
    </source>
</evidence>
<evidence type="ECO:0000256" key="12">
    <source>
        <dbReference type="ARBA" id="ARBA00022949"/>
    </source>
</evidence>
<keyword evidence="14" id="KW-0539">Nucleus</keyword>
<dbReference type="InterPro" id="IPR000008">
    <property type="entry name" value="C2_dom"/>
</dbReference>
<dbReference type="SMART" id="SM00239">
    <property type="entry name" value="C2"/>
    <property type="match status" value="2"/>
</dbReference>
<evidence type="ECO:0000256" key="7">
    <source>
        <dbReference type="ARBA" id="ARBA00022490"/>
    </source>
</evidence>
<evidence type="ECO:0000256" key="6">
    <source>
        <dbReference type="ARBA" id="ARBA00022475"/>
    </source>
</evidence>
<evidence type="ECO:0000256" key="15">
    <source>
        <dbReference type="ARBA" id="ARBA00058857"/>
    </source>
</evidence>
<protein>
    <recommendedName>
        <fullName evidence="17">Copine-3</fullName>
    </recommendedName>
    <alternativeName>
        <fullName evidence="18">Copine III</fullName>
    </alternativeName>
</protein>
<keyword evidence="7" id="KW-0963">Cytoplasm</keyword>
<evidence type="ECO:0000256" key="2">
    <source>
        <dbReference type="ARBA" id="ARBA00004236"/>
    </source>
</evidence>
<dbReference type="PANTHER" id="PTHR10857:SF106">
    <property type="entry name" value="C2 DOMAIN-CONTAINING PROTEIN"/>
    <property type="match status" value="1"/>
</dbReference>
<dbReference type="SUPFAM" id="SSF49562">
    <property type="entry name" value="C2 domain (Calcium/lipid-binding domain, CaLB)"/>
    <property type="match status" value="2"/>
</dbReference>
<dbReference type="InterPro" id="IPR010734">
    <property type="entry name" value="Copine_C"/>
</dbReference>
<keyword evidence="8" id="KW-0597">Phosphoprotein</keyword>
<evidence type="ECO:0000256" key="9">
    <source>
        <dbReference type="ARBA" id="ARBA00022723"/>
    </source>
</evidence>
<comment type="similarity">
    <text evidence="5">Belongs to the copine family.</text>
</comment>
<keyword evidence="10" id="KW-0677">Repeat</keyword>
<evidence type="ECO:0000256" key="17">
    <source>
        <dbReference type="ARBA" id="ARBA00074834"/>
    </source>
</evidence>
<name>A0A7R9FZU0_TIMSH</name>
<feature type="region of interest" description="Disordered" evidence="19">
    <location>
        <begin position="1"/>
        <end position="22"/>
    </location>
</feature>
<dbReference type="CDD" id="cd01459">
    <property type="entry name" value="vWA_copine_like"/>
    <property type="match status" value="1"/>
</dbReference>
<dbReference type="Pfam" id="PF00168">
    <property type="entry name" value="C2"/>
    <property type="match status" value="2"/>
</dbReference>
<dbReference type="GO" id="GO:0005544">
    <property type="term" value="F:calcium-dependent phospholipid binding"/>
    <property type="evidence" value="ECO:0007669"/>
    <property type="project" value="InterPro"/>
</dbReference>
<evidence type="ECO:0000256" key="1">
    <source>
        <dbReference type="ARBA" id="ARBA00004123"/>
    </source>
</evidence>
<dbReference type="PANTHER" id="PTHR10857">
    <property type="entry name" value="COPINE"/>
    <property type="match status" value="1"/>
</dbReference>
<evidence type="ECO:0000256" key="13">
    <source>
        <dbReference type="ARBA" id="ARBA00023136"/>
    </source>
</evidence>
<evidence type="ECO:0000256" key="11">
    <source>
        <dbReference type="ARBA" id="ARBA00022837"/>
    </source>
</evidence>
<evidence type="ECO:0000256" key="3">
    <source>
        <dbReference type="ARBA" id="ARBA00004246"/>
    </source>
</evidence>
<evidence type="ECO:0000313" key="21">
    <source>
        <dbReference type="EMBL" id="CAD7260511.1"/>
    </source>
</evidence>
<dbReference type="FunFam" id="2.60.40.150:FF:000042">
    <property type="entry name" value="Copine 3"/>
    <property type="match status" value="1"/>
</dbReference>
<dbReference type="InterPro" id="IPR035892">
    <property type="entry name" value="C2_domain_sf"/>
</dbReference>
<organism evidence="21">
    <name type="scientific">Timema shepardi</name>
    <name type="common">Walking stick</name>
    <dbReference type="NCBI Taxonomy" id="629360"/>
    <lineage>
        <taxon>Eukaryota</taxon>
        <taxon>Metazoa</taxon>
        <taxon>Ecdysozoa</taxon>
        <taxon>Arthropoda</taxon>
        <taxon>Hexapoda</taxon>
        <taxon>Insecta</taxon>
        <taxon>Pterygota</taxon>
        <taxon>Neoptera</taxon>
        <taxon>Polyneoptera</taxon>
        <taxon>Phasmatodea</taxon>
        <taxon>Timematodea</taxon>
        <taxon>Timematoidea</taxon>
        <taxon>Timematidae</taxon>
        <taxon>Timema</taxon>
    </lineage>
</organism>
<gene>
    <name evidence="21" type="ORF">TSIB3V08_LOCUS4688</name>
</gene>
<dbReference type="InterPro" id="IPR036465">
    <property type="entry name" value="vWFA_dom_sf"/>
</dbReference>
<comment type="subcellular location">
    <subcellularLocation>
        <location evidence="3">Cell junction</location>
        <location evidence="3">Focal adhesion</location>
    </subcellularLocation>
    <subcellularLocation>
        <location evidence="2">Cell membrane</location>
    </subcellularLocation>
    <subcellularLocation>
        <location evidence="4">Cytoplasm</location>
    </subcellularLocation>
    <subcellularLocation>
        <location evidence="1">Nucleus</location>
    </subcellularLocation>
</comment>
<dbReference type="Pfam" id="PF07002">
    <property type="entry name" value="Copine"/>
    <property type="match status" value="1"/>
</dbReference>
<keyword evidence="6" id="KW-1003">Cell membrane</keyword>
<keyword evidence="11" id="KW-0106">Calcium</keyword>
<evidence type="ECO:0000256" key="16">
    <source>
        <dbReference type="ARBA" id="ARBA00065466"/>
    </source>
</evidence>
<keyword evidence="13" id="KW-0472">Membrane</keyword>
<evidence type="ECO:0000256" key="10">
    <source>
        <dbReference type="ARBA" id="ARBA00022737"/>
    </source>
</evidence>
<dbReference type="GO" id="GO:0005634">
    <property type="term" value="C:nucleus"/>
    <property type="evidence" value="ECO:0007669"/>
    <property type="project" value="UniProtKB-SubCell"/>
</dbReference>
<dbReference type="GO" id="GO:0005925">
    <property type="term" value="C:focal adhesion"/>
    <property type="evidence" value="ECO:0007669"/>
    <property type="project" value="UniProtKB-SubCell"/>
</dbReference>
<dbReference type="InterPro" id="IPR002035">
    <property type="entry name" value="VWF_A"/>
</dbReference>
<evidence type="ECO:0000259" key="20">
    <source>
        <dbReference type="PROSITE" id="PS50004"/>
    </source>
</evidence>
<reference evidence="21" key="1">
    <citation type="submission" date="2020-11" db="EMBL/GenBank/DDBJ databases">
        <authorList>
            <person name="Tran Van P."/>
        </authorList>
    </citation>
    <scope>NUCLEOTIDE SEQUENCE</scope>
</reference>
<evidence type="ECO:0000256" key="14">
    <source>
        <dbReference type="ARBA" id="ARBA00023242"/>
    </source>
</evidence>
<evidence type="ECO:0000256" key="4">
    <source>
        <dbReference type="ARBA" id="ARBA00004496"/>
    </source>
</evidence>
<comment type="function">
    <text evidence="15">Calcium-dependent phospholipid-binding protein that plays a role in ERBB2-mediated tumor cell migration in response to growth factor heregulin stimulation.</text>
</comment>
<dbReference type="GO" id="GO:0032991">
    <property type="term" value="C:protein-containing complex"/>
    <property type="evidence" value="ECO:0007669"/>
    <property type="project" value="UniProtKB-ARBA"/>
</dbReference>
<keyword evidence="9" id="KW-0479">Metal-binding</keyword>
<evidence type="ECO:0000256" key="5">
    <source>
        <dbReference type="ARBA" id="ARBA00009048"/>
    </source>
</evidence>
<evidence type="ECO:0000256" key="19">
    <source>
        <dbReference type="SAM" id="MobiDB-lite"/>
    </source>
</evidence>
<proteinExistence type="inferred from homology"/>
<dbReference type="SMART" id="SM00327">
    <property type="entry name" value="VWA"/>
    <property type="match status" value="1"/>
</dbReference>
<dbReference type="FunFam" id="2.60.40.150:FF:000099">
    <property type="entry name" value="Copine 3"/>
    <property type="match status" value="1"/>
</dbReference>
<dbReference type="GO" id="GO:0005737">
    <property type="term" value="C:cytoplasm"/>
    <property type="evidence" value="ECO:0007669"/>
    <property type="project" value="UniProtKB-SubCell"/>
</dbReference>
<dbReference type="PROSITE" id="PS50004">
    <property type="entry name" value="C2"/>
    <property type="match status" value="2"/>
</dbReference>
<dbReference type="SUPFAM" id="SSF53300">
    <property type="entry name" value="vWA-like"/>
    <property type="match status" value="1"/>
</dbReference>
<dbReference type="GO" id="GO:0046872">
    <property type="term" value="F:metal ion binding"/>
    <property type="evidence" value="ECO:0007669"/>
    <property type="project" value="UniProtKB-KW"/>
</dbReference>
<feature type="domain" description="C2" evidence="20">
    <location>
        <begin position="164"/>
        <end position="291"/>
    </location>
</feature>
<sequence>MGHKHFANIDTGQPRKHCGRHQVNHENTPIEKIILVQLLNGPFCSGLSLRAHLGSGAHPFLQTHSCHHPYKYMLSGSLSSVLGSRLKSPGVCVASEWTGVSSVRTSVVSVRVARAGVVCTAREWTSESGVCVLRVIAVYLCGPACPVSGPACPVCGPECLVCGPACPVSGLASPVFVYCGSSPCIVRETINRNLLDCDVFSKSDPMCVTYLKTFNMDWQEIGRTETIDNNLNPDFATKVHLLYRFEEQQILKFEVYDVDVNDPSLDKQDFLGYCETTLGQLVSAGKLVLPLTGMPINKGEMIVRVEELASSKDEVTLQFSGRGLDRKDWFGSSDPFLELSKVGEDGEYRLVHRTEVVKWSLNPDWLSFTLPVRSLCGGDMERAIKISCYDWNRSGNHSLIGELFVTLRELSEAPHTSTVYHLINPDKQKKKPSYTNSGEIRLMKYELRKIYSFLDYIIGGTQLNCTIAIDFTGSNGDPTSPDSLHFISSLAPNQYEKALTAVGEIIQDYDSDKLFPVLGFGARLPPDGRVSHEFFVNMRTDSPYCSGIPGVLEAYKSCIRQIQLFGPTNFAPVINHVAKFAESYPDGSQYFILLIITDGVITDMVQTKQVSHHPSTIIIVGVGRADFDAMNELDGDTVPVSHNGVQAKRDIVQFVPFRNFESLQNVSVAKAYLAKEVLEEIPDQLVGYMKSRNIVPKLSATNQMKGDAPPPPYPH</sequence>
<evidence type="ECO:0000256" key="18">
    <source>
        <dbReference type="ARBA" id="ARBA00076171"/>
    </source>
</evidence>
<dbReference type="EMBL" id="OC001714">
    <property type="protein sequence ID" value="CAD7260511.1"/>
    <property type="molecule type" value="Genomic_DNA"/>
</dbReference>